<accession>A0A4Y2HX43</accession>
<keyword evidence="2" id="KW-1185">Reference proteome</keyword>
<proteinExistence type="predicted"/>
<gene>
    <name evidence="1" type="ORF">AVEN_225396_1</name>
</gene>
<organism evidence="1 2">
    <name type="scientific">Araneus ventricosus</name>
    <name type="common">Orbweaver spider</name>
    <name type="synonym">Epeira ventricosa</name>
    <dbReference type="NCBI Taxonomy" id="182803"/>
    <lineage>
        <taxon>Eukaryota</taxon>
        <taxon>Metazoa</taxon>
        <taxon>Ecdysozoa</taxon>
        <taxon>Arthropoda</taxon>
        <taxon>Chelicerata</taxon>
        <taxon>Arachnida</taxon>
        <taxon>Araneae</taxon>
        <taxon>Araneomorphae</taxon>
        <taxon>Entelegynae</taxon>
        <taxon>Araneoidea</taxon>
        <taxon>Araneidae</taxon>
        <taxon>Araneus</taxon>
    </lineage>
</organism>
<dbReference type="EMBL" id="BGPR01002223">
    <property type="protein sequence ID" value="GBM69991.1"/>
    <property type="molecule type" value="Genomic_DNA"/>
</dbReference>
<name>A0A4Y2HX43_ARAVE</name>
<dbReference type="Proteomes" id="UP000499080">
    <property type="component" value="Unassembled WGS sequence"/>
</dbReference>
<protein>
    <submittedName>
        <fullName evidence="1">Uncharacterized protein</fullName>
    </submittedName>
</protein>
<comment type="caution">
    <text evidence="1">The sequence shown here is derived from an EMBL/GenBank/DDBJ whole genome shotgun (WGS) entry which is preliminary data.</text>
</comment>
<evidence type="ECO:0000313" key="1">
    <source>
        <dbReference type="EMBL" id="GBM69991.1"/>
    </source>
</evidence>
<evidence type="ECO:0000313" key="2">
    <source>
        <dbReference type="Proteomes" id="UP000499080"/>
    </source>
</evidence>
<dbReference type="AlphaFoldDB" id="A0A4Y2HX43"/>
<reference evidence="1 2" key="1">
    <citation type="journal article" date="2019" name="Sci. Rep.">
        <title>Orb-weaving spider Araneus ventricosus genome elucidates the spidroin gene catalogue.</title>
        <authorList>
            <person name="Kono N."/>
            <person name="Nakamura H."/>
            <person name="Ohtoshi R."/>
            <person name="Moran D.A.P."/>
            <person name="Shinohara A."/>
            <person name="Yoshida Y."/>
            <person name="Fujiwara M."/>
            <person name="Mori M."/>
            <person name="Tomita M."/>
            <person name="Arakawa K."/>
        </authorList>
    </citation>
    <scope>NUCLEOTIDE SEQUENCE [LARGE SCALE GENOMIC DNA]</scope>
</reference>
<sequence>MSCSGGNNWLRKEVGLLVMQHQQRNSAESFCIRKGVIASEILSEALIRPDLGLVGAGGGWGTNRESGSRRRGEAKVDFRSHNRRVLKDPSDEVVFKILSPCERSEAMSKCPPLWCGTDVLRGGCQLPQFKITSWDNNNVICIGLDQTIVGITLHYQPGSRAWVHYRTPEDIVASDT</sequence>